<dbReference type="CDD" id="cd05380">
    <property type="entry name" value="CAP_euk"/>
    <property type="match status" value="1"/>
</dbReference>
<accession>A0A3P7XCT8</accession>
<evidence type="ECO:0000313" key="5">
    <source>
        <dbReference type="WBParaSite" id="HPBE_0000737101-mRNA-1"/>
    </source>
</evidence>
<dbReference type="AlphaFoldDB" id="A0A3P7XCT8"/>
<dbReference type="SUPFAM" id="SSF55797">
    <property type="entry name" value="PR-1-like"/>
    <property type="match status" value="1"/>
</dbReference>
<evidence type="ECO:0000256" key="1">
    <source>
        <dbReference type="SAM" id="SignalP"/>
    </source>
</evidence>
<protein>
    <submittedName>
        <fullName evidence="5">SCP domain-containing protein</fullName>
    </submittedName>
</protein>
<organism evidence="3">
    <name type="scientific">Heligmosomoides polygyrus</name>
    <name type="common">Parasitic roundworm</name>
    <dbReference type="NCBI Taxonomy" id="6339"/>
    <lineage>
        <taxon>Eukaryota</taxon>
        <taxon>Metazoa</taxon>
        <taxon>Ecdysozoa</taxon>
        <taxon>Nematoda</taxon>
        <taxon>Chromadorea</taxon>
        <taxon>Rhabditida</taxon>
        <taxon>Rhabditina</taxon>
        <taxon>Rhabditomorpha</taxon>
        <taxon>Strongyloidea</taxon>
        <taxon>Heligmosomidae</taxon>
        <taxon>Heligmosomoides</taxon>
    </lineage>
</organism>
<reference evidence="5" key="2">
    <citation type="submission" date="2019-09" db="UniProtKB">
        <authorList>
            <consortium name="WormBaseParasite"/>
        </authorList>
    </citation>
    <scope>IDENTIFICATION</scope>
</reference>
<dbReference type="Proteomes" id="UP000050761">
    <property type="component" value="Unassembled WGS sequence"/>
</dbReference>
<evidence type="ECO:0000313" key="3">
    <source>
        <dbReference type="EMBL" id="VDO71991.1"/>
    </source>
</evidence>
<dbReference type="WBParaSite" id="HPBE_0000737101-mRNA-1">
    <property type="protein sequence ID" value="HPBE_0000737101-mRNA-1"/>
    <property type="gene ID" value="HPBE_0000737101"/>
</dbReference>
<dbReference type="OrthoDB" id="5873663at2759"/>
<feature type="chain" id="PRO_5044596492" evidence="1">
    <location>
        <begin position="20"/>
        <end position="289"/>
    </location>
</feature>
<keyword evidence="4" id="KW-1185">Reference proteome</keyword>
<dbReference type="Gene3D" id="3.40.33.10">
    <property type="entry name" value="CAP"/>
    <property type="match status" value="1"/>
</dbReference>
<dbReference type="EMBL" id="UZAH01025870">
    <property type="protein sequence ID" value="VDO71991.1"/>
    <property type="molecule type" value="Genomic_DNA"/>
</dbReference>
<dbReference type="Pfam" id="PF00188">
    <property type="entry name" value="CAP"/>
    <property type="match status" value="1"/>
</dbReference>
<gene>
    <name evidence="3" type="ORF">HPBE_LOCUS7372</name>
</gene>
<reference evidence="3 4" key="1">
    <citation type="submission" date="2018-11" db="EMBL/GenBank/DDBJ databases">
        <authorList>
            <consortium name="Pathogen Informatics"/>
        </authorList>
    </citation>
    <scope>NUCLEOTIDE SEQUENCE [LARGE SCALE GENOMIC DNA]</scope>
</reference>
<name>A0A3P7XCT8_HELPZ</name>
<evidence type="ECO:0000313" key="4">
    <source>
        <dbReference type="Proteomes" id="UP000050761"/>
    </source>
</evidence>
<keyword evidence="1" id="KW-0732">Signal</keyword>
<sequence length="289" mass="32930">MFIVDLAALLAVVAVVTECQSTGYEPPFGCTGTEITDTDRGDVLFAINDLRQRVAQGQEIGLNFASLPASNEMYKMKYDCDLEELAKQAVDGCPATPAPPPSHGMNVAKVPASQTPGYDAFDGWYIQSENVQIPPTAAMIASYSEFLNMVVGTSYALGCSKAACPGTSDEMVACVFQAPGLRSTDNNLNNDANYNRVYNDNSYHNNNHNTDNNNHYYNHTYNNYYNYTYNNNYHNYTYNNNYHNYTYNNNYHNYTYNNNYHNYTYNNDNKANNDYYYHYNKANNDYYDY</sequence>
<dbReference type="InterPro" id="IPR014044">
    <property type="entry name" value="CAP_dom"/>
</dbReference>
<evidence type="ECO:0000259" key="2">
    <source>
        <dbReference type="SMART" id="SM00198"/>
    </source>
</evidence>
<feature type="signal peptide" evidence="1">
    <location>
        <begin position="1"/>
        <end position="19"/>
    </location>
</feature>
<dbReference type="SMART" id="SM00198">
    <property type="entry name" value="SCP"/>
    <property type="match status" value="1"/>
</dbReference>
<feature type="domain" description="SCP" evidence="2">
    <location>
        <begin position="38"/>
        <end position="184"/>
    </location>
</feature>
<proteinExistence type="predicted"/>
<dbReference type="InterPro" id="IPR035940">
    <property type="entry name" value="CAP_sf"/>
</dbReference>